<evidence type="ECO:0008006" key="3">
    <source>
        <dbReference type="Google" id="ProtNLM"/>
    </source>
</evidence>
<accession>A0A412WRM4</accession>
<name>A0A412WRM4_9BACT</name>
<gene>
    <name evidence="1" type="ORF">DWW24_03105</name>
</gene>
<comment type="caution">
    <text evidence="1">The sequence shown here is derived from an EMBL/GenBank/DDBJ whole genome shotgun (WGS) entry which is preliminary data.</text>
</comment>
<reference evidence="1 2" key="1">
    <citation type="submission" date="2018-08" db="EMBL/GenBank/DDBJ databases">
        <title>A genome reference for cultivated species of the human gut microbiota.</title>
        <authorList>
            <person name="Zou Y."/>
            <person name="Xue W."/>
            <person name="Luo G."/>
        </authorList>
    </citation>
    <scope>NUCLEOTIDE SEQUENCE [LARGE SCALE GENOMIC DNA]</scope>
    <source>
        <strain evidence="1 2">AF14-6AC</strain>
    </source>
</reference>
<evidence type="ECO:0000313" key="2">
    <source>
        <dbReference type="Proteomes" id="UP000283426"/>
    </source>
</evidence>
<evidence type="ECO:0000313" key="1">
    <source>
        <dbReference type="EMBL" id="RGV29873.1"/>
    </source>
</evidence>
<dbReference type="AlphaFoldDB" id="A0A412WRM4"/>
<proteinExistence type="predicted"/>
<dbReference type="Proteomes" id="UP000283426">
    <property type="component" value="Unassembled WGS sequence"/>
</dbReference>
<sequence>MKKKYLKIVGFILLVAGVAISINLGVCQTTNWSVLMKENVEALTSSETENPDYPCVPALGFCLINGIEKDHIAIID</sequence>
<dbReference type="EMBL" id="QRYW01000005">
    <property type="protein sequence ID" value="RGV29873.1"/>
    <property type="molecule type" value="Genomic_DNA"/>
</dbReference>
<protein>
    <recommendedName>
        <fullName evidence="3">NVEALA protein</fullName>
    </recommendedName>
</protein>
<organism evidence="1 2">
    <name type="scientific">Odoribacter splanchnicus</name>
    <dbReference type="NCBI Taxonomy" id="28118"/>
    <lineage>
        <taxon>Bacteria</taxon>
        <taxon>Pseudomonadati</taxon>
        <taxon>Bacteroidota</taxon>
        <taxon>Bacteroidia</taxon>
        <taxon>Bacteroidales</taxon>
        <taxon>Odoribacteraceae</taxon>
        <taxon>Odoribacter</taxon>
    </lineage>
</organism>
<dbReference type="RefSeq" id="WP_118107300.1">
    <property type="nucleotide sequence ID" value="NZ_QRYI01000002.1"/>
</dbReference>